<reference evidence="5" key="3">
    <citation type="submission" date="2011-02" db="EMBL/GenBank/DDBJ databases">
        <title>Whole genome sequencing of Leishmania donovani clinical lines reveals dynamic variation related to drug resistance.</title>
        <authorList>
            <person name="Downing T."/>
            <person name="Imamura H."/>
            <person name="Sanders M."/>
            <person name="Decuypere S."/>
            <person name="Hertz-Fowler C."/>
            <person name="Clark T.G."/>
            <person name="Rijal S."/>
            <person name="Sundar S."/>
            <person name="Quail M.A."/>
            <person name="De Doncker S."/>
            <person name="Maes I."/>
            <person name="Vanaerschot M."/>
            <person name="Stark O."/>
            <person name="Schonian G."/>
            <person name="Dujardin J.C."/>
            <person name="Berriman M."/>
        </authorList>
    </citation>
    <scope>NUCLEOTIDE SEQUENCE [LARGE SCALE GENOMIC DNA]</scope>
    <source>
        <strain evidence="5">BPK282A1</strain>
    </source>
</reference>
<dbReference type="Proteomes" id="UP000274082">
    <property type="component" value="Chromosome 34"/>
</dbReference>
<feature type="domain" description="DUF1935" evidence="1">
    <location>
        <begin position="12"/>
        <end position="121"/>
    </location>
</feature>
<dbReference type="InterPro" id="IPR015232">
    <property type="entry name" value="DUF1935"/>
</dbReference>
<evidence type="ECO:0000313" key="5">
    <source>
        <dbReference type="Proteomes" id="UP000008980"/>
    </source>
</evidence>
<dbReference type="KEGG" id="ldo:LDBPK_340220"/>
<dbReference type="VEuPathDB" id="TriTrypDB:LdBPK_340220.1"/>
<reference evidence="7" key="5">
    <citation type="submission" date="2019-02" db="EMBL/GenBank/DDBJ databases">
        <title>FDA dAtabase for Regulatory Grade micrObial Sequences (FDA-ARGOS): Supporting development and validation of Infectious Disease Dx tests.</title>
        <authorList>
            <person name="Duncan R."/>
            <person name="Fisher C."/>
            <person name="Tallon L."/>
            <person name="Sadzewicz L."/>
            <person name="Sengamalay N."/>
            <person name="Ott S."/>
            <person name="Godinez A."/>
            <person name="Nagaraj S."/>
            <person name="Vavikolanu K."/>
            <person name="Nadendla S."/>
            <person name="Aluvathingal J."/>
            <person name="Sichtig H."/>
        </authorList>
    </citation>
    <scope>NUCLEOTIDE SEQUENCE [LARGE SCALE GENOMIC DNA]</scope>
    <source>
        <strain evidence="7">FDAARGOS_361</strain>
    </source>
</reference>
<protein>
    <submittedName>
        <fullName evidence="2">Antimony resistance marker of 58 kDa</fullName>
    </submittedName>
</protein>
<dbReference type="Gene3D" id="2.60.40.1180">
    <property type="entry name" value="Golgi alpha-mannosidase II"/>
    <property type="match status" value="4"/>
</dbReference>
<dbReference type="AlphaFoldDB" id="A0A3Q8IE32"/>
<dbReference type="OMA" id="CAFQECY"/>
<feature type="domain" description="DUF1935" evidence="1">
    <location>
        <begin position="253"/>
        <end position="362"/>
    </location>
</feature>
<sequence>MTELVPPEAIRFANGEPLCAYQECYRCFDGRDILFRLVNVEKKQWFFYNDTTDTIAHVCAVFYPGSVIRPLQRADMHVIPGPTGVADETCSIEVTLDIQPGFTESFIEGEHKGFHLEFRTETAPTKEVVFEYRRPTVPYDKIYRCFKNGNGLLFRLVDERVRQWFFYNDTRDLMMKVSVAFANSAEVRPLGCTALGVPHADTAPESVVYTLLIAPGCTEPFIEGNPVTYTLEFAAEPLDAPVTPALEEPVQYLHGCPDVAVIPHQTHVFKCFKEHGNGLLFRVVDDVNTIWAFYNDTPDYVMTANMRYPGTSDIRLAPGVQVIADSEREGGFVAAVEVLPLATVPFLVGAPEQYELAFAATPVVPLTPLPTTPAEPSPPPQLAAAADTATTVPPALPVPEEAPVYCNSGPDLTVMPNIDEVYKCFKDYGNGLVFRLVDKVQRRWAFYNDTTDVVALVRVQFSPGARIQPLGHTVLGCDLESGSVLHELRVNPLETALFVEGDVDIFTTKFVAEQIQT</sequence>
<dbReference type="InterPro" id="IPR013780">
    <property type="entry name" value="Glyco_hydro_b"/>
</dbReference>
<dbReference type="EMBL" id="RHLC01000004">
    <property type="protein sequence ID" value="TPP39936.1"/>
    <property type="molecule type" value="Genomic_DNA"/>
</dbReference>
<feature type="domain" description="DUF1935" evidence="1">
    <location>
        <begin position="405"/>
        <end position="514"/>
    </location>
</feature>
<evidence type="ECO:0000313" key="7">
    <source>
        <dbReference type="Proteomes" id="UP000318447"/>
    </source>
</evidence>
<dbReference type="PANTHER" id="PTHR47047:SF9">
    <property type="entry name" value="DUF1935 DOMAIN-CONTAINING PROTEIN"/>
    <property type="match status" value="1"/>
</dbReference>
<dbReference type="EMBL" id="CP029533">
    <property type="protein sequence ID" value="AYU82354.1"/>
    <property type="molecule type" value="Genomic_DNA"/>
</dbReference>
<dbReference type="OrthoDB" id="275657at2759"/>
<dbReference type="PANTHER" id="PTHR47047">
    <property type="entry name" value="PUTATIVE-RELATED-RELATED"/>
    <property type="match status" value="1"/>
</dbReference>
<dbReference type="EMBL" id="FR799621">
    <property type="protein sequence ID" value="CBZ37505.1"/>
    <property type="molecule type" value="Genomic_DNA"/>
</dbReference>
<dbReference type="Proteomes" id="UP000008980">
    <property type="component" value="Chromosome 34"/>
</dbReference>
<reference evidence="4" key="6">
    <citation type="submission" date="2019-02" db="EMBL/GenBank/DDBJ databases">
        <title>FDA dAtabase for Regulatory Grade micrObial Sequences (FDA-ARGOS): Supporting development and validation of Infectious Disease Dx tests.</title>
        <authorList>
            <person name="Duncan R."/>
            <person name="Fisher C."/>
            <person name="Tallon L.J."/>
            <person name="Sadzewicz L."/>
            <person name="Sengamalay N."/>
            <person name="Ott S."/>
            <person name="Godinez A."/>
            <person name="Nagaraj S."/>
            <person name="Nadendla S."/>
            <person name="Sichtig H."/>
        </authorList>
    </citation>
    <scope>NUCLEOTIDE SEQUENCE</scope>
    <source>
        <strain evidence="4">FDAARGOS_361</strain>
    </source>
</reference>
<name>A0A3Q8IE32_LEIDO</name>
<dbReference type="Proteomes" id="UP000318447">
    <property type="component" value="Unassembled WGS sequence"/>
</dbReference>
<dbReference type="SMR" id="A0A3Q8IE32"/>
<evidence type="ECO:0000313" key="6">
    <source>
        <dbReference type="Proteomes" id="UP000274082"/>
    </source>
</evidence>
<reference evidence="2 6" key="4">
    <citation type="journal article" date="2018" name="Sci. Rep.">
        <title>A complete Leishmania donovani reference genome identifies novel genetic variations associated with virulence.</title>
        <authorList>
            <person name="Lypaczewski P."/>
            <person name="Hoshizaki J."/>
            <person name="Zhang W.-W."/>
            <person name="McCall L.-I."/>
            <person name="Torcivia-Rodriguez J."/>
            <person name="Simonyan V."/>
            <person name="Kaur A."/>
            <person name="Dewar K."/>
            <person name="Matlashewski G."/>
        </authorList>
    </citation>
    <scope>NUCLEOTIDE SEQUENCE [LARGE SCALE GENOMIC DNA]</scope>
    <source>
        <strain evidence="2 6">LdCL</strain>
    </source>
</reference>
<evidence type="ECO:0000313" key="4">
    <source>
        <dbReference type="EMBL" id="TPP39936.1"/>
    </source>
</evidence>
<dbReference type="Pfam" id="PF09149">
    <property type="entry name" value="DUF1935"/>
    <property type="match status" value="4"/>
</dbReference>
<evidence type="ECO:0000259" key="1">
    <source>
        <dbReference type="Pfam" id="PF09149"/>
    </source>
</evidence>
<evidence type="ECO:0000313" key="3">
    <source>
        <dbReference type="EMBL" id="CBZ37505.1"/>
    </source>
</evidence>
<reference evidence="3 5" key="1">
    <citation type="journal article" date="2011" name="Genome Res.">
        <title>Whole genome sequencing of multiple Leishmania donovani clinical isolates provides insights into population structure and mechanisms of drug resistance.</title>
        <authorList>
            <person name="Downing T."/>
            <person name="Imamura H."/>
            <person name="Decuypere S."/>
            <person name="Clark T.G."/>
            <person name="Coombs G.H."/>
            <person name="Cotton J.A."/>
            <person name="Hilley J.D."/>
            <person name="de Doncker S."/>
            <person name="Maes I."/>
            <person name="Mottram J.C."/>
            <person name="Quail M.A."/>
            <person name="Rijal S."/>
            <person name="Sanders M."/>
            <person name="Schonian G."/>
            <person name="Stark O."/>
            <person name="Sundar S."/>
            <person name="Vanaerschot M."/>
            <person name="Hertz-Fowler C."/>
            <person name="Dujardin J.C."/>
            <person name="Berriman M."/>
        </authorList>
    </citation>
    <scope>NUCLEOTIDE SEQUENCE [LARGE SCALE GENOMIC DNA]</scope>
    <source>
        <strain evidence="3 5">BPK282A1</strain>
    </source>
</reference>
<dbReference type="FunFam" id="2.60.40.1180:FF:000055">
    <property type="entry name" value="META domain containing protein"/>
    <property type="match status" value="1"/>
</dbReference>
<accession>E9BQH6</accession>
<organism evidence="2 6">
    <name type="scientific">Leishmania donovani</name>
    <dbReference type="NCBI Taxonomy" id="5661"/>
    <lineage>
        <taxon>Eukaryota</taxon>
        <taxon>Discoba</taxon>
        <taxon>Euglenozoa</taxon>
        <taxon>Kinetoplastea</taxon>
        <taxon>Metakinetoplastina</taxon>
        <taxon>Trypanosomatida</taxon>
        <taxon>Trypanosomatidae</taxon>
        <taxon>Leishmaniinae</taxon>
        <taxon>Leishmania</taxon>
    </lineage>
</organism>
<dbReference type="VEuPathDB" id="TriTrypDB:LDHU3_34.0340"/>
<reference evidence="3" key="2">
    <citation type="submission" date="2011-01" db="EMBL/GenBank/DDBJ databases">
        <authorList>
            <person name="Zhao B.P."/>
            <person name="Ren Z.A."/>
            <person name="Li C.D."/>
        </authorList>
    </citation>
    <scope>NUCLEOTIDE SEQUENCE</scope>
    <source>
        <strain evidence="3">BPK282A1</strain>
    </source>
</reference>
<proteinExistence type="predicted"/>
<gene>
    <name evidence="4" type="ORF">CGC21_25450</name>
    <name evidence="3" type="ORF">LDBPK_340220</name>
    <name evidence="2" type="ORF">LdCL_340007300</name>
</gene>
<accession>A0A3Q8IE32</accession>
<dbReference type="GeneID" id="13392596"/>
<dbReference type="VEuPathDB" id="TriTrypDB:LdCL_340007300"/>
<feature type="domain" description="DUF1935" evidence="1">
    <location>
        <begin position="130"/>
        <end position="238"/>
    </location>
</feature>
<dbReference type="RefSeq" id="XP_003864187.1">
    <property type="nucleotide sequence ID" value="XM_003864139.1"/>
</dbReference>
<dbReference type="InterPro" id="IPR036310">
    <property type="entry name" value="Smp-1-like_sf"/>
</dbReference>
<dbReference type="FunFam" id="2.60.40.1180:FF:000046">
    <property type="entry name" value="Domain_of_uncharacterized_function_(DUF1935)_-_pu tative"/>
    <property type="match status" value="2"/>
</dbReference>
<dbReference type="SUPFAM" id="SSF101601">
    <property type="entry name" value="Smp-1-like"/>
    <property type="match status" value="4"/>
</dbReference>
<keyword evidence="6" id="KW-1185">Reference proteome</keyword>
<evidence type="ECO:0000313" key="2">
    <source>
        <dbReference type="EMBL" id="AYU82354.1"/>
    </source>
</evidence>